<dbReference type="AlphaFoldDB" id="A0A5D0CUI9"/>
<protein>
    <submittedName>
        <fullName evidence="1">Uncharacterized protein</fullName>
    </submittedName>
</protein>
<evidence type="ECO:0000313" key="1">
    <source>
        <dbReference type="EMBL" id="TYA13398.1"/>
    </source>
</evidence>
<dbReference type="Gene3D" id="3.90.1720.10">
    <property type="entry name" value="endopeptidase domain like (from Nostoc punctiforme)"/>
    <property type="match status" value="1"/>
</dbReference>
<dbReference type="SUPFAM" id="SSF54001">
    <property type="entry name" value="Cysteine proteinases"/>
    <property type="match status" value="1"/>
</dbReference>
<gene>
    <name evidence="1" type="ORF">FRY98_12095</name>
</gene>
<proteinExistence type="predicted"/>
<keyword evidence="2" id="KW-1185">Reference proteome</keyword>
<evidence type="ECO:0000313" key="2">
    <source>
        <dbReference type="Proteomes" id="UP000325218"/>
    </source>
</evidence>
<dbReference type="RefSeq" id="WP_148452031.1">
    <property type="nucleotide sequence ID" value="NZ_BORZ01000001.1"/>
</dbReference>
<dbReference type="InterPro" id="IPR038765">
    <property type="entry name" value="Papain-like_cys_pep_sf"/>
</dbReference>
<dbReference type="EMBL" id="VSDO01000002">
    <property type="protein sequence ID" value="TYA13398.1"/>
    <property type="molecule type" value="Genomic_DNA"/>
</dbReference>
<accession>A0A5D0CUI9</accession>
<comment type="caution">
    <text evidence="1">The sequence shown here is derived from an EMBL/GenBank/DDBJ whole genome shotgun (WGS) entry which is preliminary data.</text>
</comment>
<dbReference type="OrthoDB" id="1645744at2"/>
<sequence>MKNEKQIYILLSNPNTVVAKMIGFYTKAPYNHASIAFDPGLREMYSFGRKHPLLPMFGGFVKENVRSRVFERATCAVYSYTVDLETYNKMRAYVRQFEENGDMYKYNFLGILGIVLNMELGGENAYFCSQFVCSVFQKAGVKLLNKSAGLTTPDDLNTCSSLKLVFRGEMETYRRNYCIRQGASTTLEQHPYYIAN</sequence>
<organism evidence="1 2">
    <name type="scientific">Paenibacillus faecis</name>
    <dbReference type="NCBI Taxonomy" id="862114"/>
    <lineage>
        <taxon>Bacteria</taxon>
        <taxon>Bacillati</taxon>
        <taxon>Bacillota</taxon>
        <taxon>Bacilli</taxon>
        <taxon>Bacillales</taxon>
        <taxon>Paenibacillaceae</taxon>
        <taxon>Paenibacillus</taxon>
    </lineage>
</organism>
<name>A0A5D0CUI9_9BACL</name>
<dbReference type="Proteomes" id="UP000325218">
    <property type="component" value="Unassembled WGS sequence"/>
</dbReference>
<reference evidence="1 2" key="1">
    <citation type="submission" date="2019-08" db="EMBL/GenBank/DDBJ databases">
        <title>Genome sequencing of Paenibacillus faecis DSM 23593(T).</title>
        <authorList>
            <person name="Kook J.-K."/>
            <person name="Park S.-N."/>
            <person name="Lim Y.K."/>
        </authorList>
    </citation>
    <scope>NUCLEOTIDE SEQUENCE [LARGE SCALE GENOMIC DNA]</scope>
    <source>
        <strain evidence="1 2">DSM 23593</strain>
    </source>
</reference>